<gene>
    <name evidence="2" type="ORF">FD755_006175</name>
</gene>
<dbReference type="GO" id="GO:0005815">
    <property type="term" value="C:microtubule organizing center"/>
    <property type="evidence" value="ECO:0007669"/>
    <property type="project" value="TreeGrafter"/>
</dbReference>
<dbReference type="EMBL" id="VCEB01000002">
    <property type="protein sequence ID" value="KAB0384258.1"/>
    <property type="molecule type" value="Genomic_DNA"/>
</dbReference>
<evidence type="ECO:0008006" key="4">
    <source>
        <dbReference type="Google" id="ProtNLM"/>
    </source>
</evidence>
<feature type="coiled-coil region" evidence="1">
    <location>
        <begin position="162"/>
        <end position="203"/>
    </location>
</feature>
<dbReference type="PANTHER" id="PTHR14332">
    <property type="entry name" value="DISRUPTED IN SCHIZOPHRENIA 1 PROTEIN"/>
    <property type="match status" value="1"/>
</dbReference>
<keyword evidence="3" id="KW-1185">Reference proteome</keyword>
<dbReference type="Proteomes" id="UP000326062">
    <property type="component" value="Chromosome 2"/>
</dbReference>
<dbReference type="GO" id="GO:0005874">
    <property type="term" value="C:microtubule"/>
    <property type="evidence" value="ECO:0007669"/>
    <property type="project" value="TreeGrafter"/>
</dbReference>
<comment type="caution">
    <text evidence="2">The sequence shown here is derived from an EMBL/GenBank/DDBJ whole genome shotgun (WGS) entry which is preliminary data.</text>
</comment>
<sequence>MGVHWWLSGKESACNAGDRGSVSGIFKELSFEFWGFPGGASGKESACPCRRYKRPSFSLWVGKITFLPMQEMQEMQIRSLAEMIQQRLEALEKERSSLHFQLPSRQPALSGLLGHLGAQARASLRRAAQRAGSDDPQARLRMDPQMSEAAAQDSLRVSITRRDWLLQEKQQLQKEIETLQARMSVLEAKDQQLRREIEEQERLLPWQGCDLVGGLSLGELQEVTKTLQDTLALAEQIPLRAEPPETIRSERLCSALRKKVNDIETQLPALFEAKMLAISGSHFCTAKELTEEIRSLTLEREGLEGLLHKLLVLSSRNVQKLGSVKEAYSRLRQELDQGRTAYVVQINCINLLRSWDCVCVHTPLPFSWELEVVGRQSSYTVNHIS</sequence>
<feature type="coiled-coil region" evidence="1">
    <location>
        <begin position="74"/>
        <end position="101"/>
    </location>
</feature>
<accession>A0A5J5MVF9</accession>
<dbReference type="GO" id="GO:0001764">
    <property type="term" value="P:neuron migration"/>
    <property type="evidence" value="ECO:0007669"/>
    <property type="project" value="TreeGrafter"/>
</dbReference>
<keyword evidence="1" id="KW-0175">Coiled coil</keyword>
<evidence type="ECO:0000313" key="3">
    <source>
        <dbReference type="Proteomes" id="UP000326062"/>
    </source>
</evidence>
<proteinExistence type="predicted"/>
<dbReference type="GO" id="GO:0045111">
    <property type="term" value="C:intermediate filament cytoskeleton"/>
    <property type="evidence" value="ECO:0007669"/>
    <property type="project" value="TreeGrafter"/>
</dbReference>
<organism evidence="2 3">
    <name type="scientific">Muntiacus reevesi</name>
    <name type="common">Reeves' muntjac</name>
    <name type="synonym">Cervus reevesi</name>
    <dbReference type="NCBI Taxonomy" id="9886"/>
    <lineage>
        <taxon>Eukaryota</taxon>
        <taxon>Metazoa</taxon>
        <taxon>Chordata</taxon>
        <taxon>Craniata</taxon>
        <taxon>Vertebrata</taxon>
        <taxon>Euteleostomi</taxon>
        <taxon>Mammalia</taxon>
        <taxon>Eutheria</taxon>
        <taxon>Laurasiatheria</taxon>
        <taxon>Artiodactyla</taxon>
        <taxon>Ruminantia</taxon>
        <taxon>Pecora</taxon>
        <taxon>Cervidae</taxon>
        <taxon>Muntiacinae</taxon>
        <taxon>Muntiacus</taxon>
    </lineage>
</organism>
<reference evidence="2 3" key="1">
    <citation type="submission" date="2019-06" db="EMBL/GenBank/DDBJ databases">
        <title>Discovery of a novel chromosome fission-fusion reversal in muntjac.</title>
        <authorList>
            <person name="Mudd A.B."/>
            <person name="Bredeson J.V."/>
            <person name="Baum R."/>
            <person name="Hockemeyer D."/>
            <person name="Rokhsar D.S."/>
        </authorList>
    </citation>
    <scope>NUCLEOTIDE SEQUENCE [LARGE SCALE GENOMIC DNA]</scope>
    <source>
        <strain evidence="2">UCam_UCB_Mr</strain>
        <tissue evidence="2">Fibroblast cell line</tissue>
    </source>
</reference>
<dbReference type="GO" id="GO:0060271">
    <property type="term" value="P:cilium assembly"/>
    <property type="evidence" value="ECO:0007669"/>
    <property type="project" value="TreeGrafter"/>
</dbReference>
<name>A0A5J5MVF9_MUNRE</name>
<evidence type="ECO:0000256" key="1">
    <source>
        <dbReference type="SAM" id="Coils"/>
    </source>
</evidence>
<protein>
    <recommendedName>
        <fullName evidence="4">Disrupted in schizophrenia 1 protein</fullName>
    </recommendedName>
</protein>
<dbReference type="PANTHER" id="PTHR14332:SF3">
    <property type="entry name" value="DISRUPTED IN SCHIZOPHRENIA 1 PROTEIN"/>
    <property type="match status" value="1"/>
</dbReference>
<dbReference type="AlphaFoldDB" id="A0A5J5MVF9"/>
<evidence type="ECO:0000313" key="2">
    <source>
        <dbReference type="EMBL" id="KAB0384258.1"/>
    </source>
</evidence>
<dbReference type="InterPro" id="IPR026081">
    <property type="entry name" value="DISC1"/>
</dbReference>